<keyword evidence="9" id="KW-0539">Nucleus</keyword>
<dbReference type="InterPro" id="IPR001374">
    <property type="entry name" value="R3H_dom"/>
</dbReference>
<dbReference type="eggNOG" id="KOG1952">
    <property type="taxonomic scope" value="Eukaryota"/>
</dbReference>
<dbReference type="FunFam" id="3.30.1370.50:FF:000006">
    <property type="entry name" value="NF-X1 finger transcription factor"/>
    <property type="match status" value="1"/>
</dbReference>
<evidence type="ECO:0000256" key="1">
    <source>
        <dbReference type="ARBA" id="ARBA00004123"/>
    </source>
</evidence>
<feature type="region of interest" description="Disordered" evidence="10">
    <location>
        <begin position="1052"/>
        <end position="1079"/>
    </location>
</feature>
<dbReference type="SMART" id="SM00393">
    <property type="entry name" value="R3H"/>
    <property type="match status" value="1"/>
</dbReference>
<dbReference type="PANTHER" id="PTHR12360:SF12">
    <property type="entry name" value="TRANSCRIPTIONAL REPRESSOR NF-X1"/>
    <property type="match status" value="1"/>
</dbReference>
<keyword evidence="13" id="KW-1185">Reference proteome</keyword>
<evidence type="ECO:0000256" key="2">
    <source>
        <dbReference type="ARBA" id="ARBA00007269"/>
    </source>
</evidence>
<evidence type="ECO:0000256" key="5">
    <source>
        <dbReference type="ARBA" id="ARBA00022771"/>
    </source>
</evidence>
<feature type="region of interest" description="Disordered" evidence="10">
    <location>
        <begin position="1"/>
        <end position="98"/>
    </location>
</feature>
<feature type="compositionally biased region" description="Basic residues" evidence="10">
    <location>
        <begin position="15"/>
        <end position="26"/>
    </location>
</feature>
<dbReference type="HOGENOM" id="CLU_005714_2_0_1"/>
<dbReference type="GeneID" id="19464028"/>
<evidence type="ECO:0000256" key="10">
    <source>
        <dbReference type="SAM" id="MobiDB-lite"/>
    </source>
</evidence>
<dbReference type="GO" id="GO:0008270">
    <property type="term" value="F:zinc ion binding"/>
    <property type="evidence" value="ECO:0007669"/>
    <property type="project" value="UniProtKB-KW"/>
</dbReference>
<dbReference type="Gene3D" id="3.30.1370.50">
    <property type="entry name" value="R3H-like domain"/>
    <property type="match status" value="1"/>
</dbReference>
<dbReference type="KEGG" id="glz:GLAREA_04973"/>
<keyword evidence="8" id="KW-0804">Transcription</keyword>
<evidence type="ECO:0000259" key="11">
    <source>
        <dbReference type="PROSITE" id="PS51061"/>
    </source>
</evidence>
<protein>
    <submittedName>
        <fullName evidence="12">R3H</fullName>
    </submittedName>
</protein>
<dbReference type="InterPro" id="IPR036867">
    <property type="entry name" value="R3H_dom_sf"/>
</dbReference>
<evidence type="ECO:0000256" key="3">
    <source>
        <dbReference type="ARBA" id="ARBA00022723"/>
    </source>
</evidence>
<dbReference type="CDD" id="cd06008">
    <property type="entry name" value="NF-X1-zinc-finger"/>
    <property type="match status" value="5"/>
</dbReference>
<gene>
    <name evidence="12" type="ORF">GLAREA_04973</name>
</gene>
<keyword evidence="3" id="KW-0479">Metal-binding</keyword>
<feature type="region of interest" description="Disordered" evidence="10">
    <location>
        <begin position="127"/>
        <end position="150"/>
    </location>
</feature>
<evidence type="ECO:0000256" key="9">
    <source>
        <dbReference type="ARBA" id="ARBA00023242"/>
    </source>
</evidence>
<dbReference type="CDD" id="cd06006">
    <property type="entry name" value="R3H_unknown_2"/>
    <property type="match status" value="1"/>
</dbReference>
<dbReference type="InterPro" id="IPR034077">
    <property type="entry name" value="R3H_FAP1"/>
</dbReference>
<evidence type="ECO:0000256" key="7">
    <source>
        <dbReference type="ARBA" id="ARBA00023015"/>
    </source>
</evidence>
<organism evidence="12 13">
    <name type="scientific">Glarea lozoyensis (strain ATCC 20868 / MF5171)</name>
    <dbReference type="NCBI Taxonomy" id="1116229"/>
    <lineage>
        <taxon>Eukaryota</taxon>
        <taxon>Fungi</taxon>
        <taxon>Dikarya</taxon>
        <taxon>Ascomycota</taxon>
        <taxon>Pezizomycotina</taxon>
        <taxon>Leotiomycetes</taxon>
        <taxon>Helotiales</taxon>
        <taxon>Helotiaceae</taxon>
        <taxon>Glarea</taxon>
    </lineage>
</organism>
<feature type="compositionally biased region" description="Basic and acidic residues" evidence="10">
    <location>
        <begin position="1053"/>
        <end position="1067"/>
    </location>
</feature>
<feature type="domain" description="R3H" evidence="11">
    <location>
        <begin position="810"/>
        <end position="873"/>
    </location>
</feature>
<dbReference type="GO" id="GO:0000977">
    <property type="term" value="F:RNA polymerase II transcription regulatory region sequence-specific DNA binding"/>
    <property type="evidence" value="ECO:0007669"/>
    <property type="project" value="TreeGrafter"/>
</dbReference>
<dbReference type="RefSeq" id="XP_008085541.1">
    <property type="nucleotide sequence ID" value="XM_008087350.1"/>
</dbReference>
<sequence length="1079" mass="118078">MSAVEAPPAPAARVRPPRHRRGRGGNRGRGGGAVGEASTPHTPNPALALRPASLPFVPAPAPASNGDSRGGRGRRGGGPGRGGRRGGAQPMVNGRAFGGQLSSSVQTANIPEGSLAGDAAVFIPGQPVSSRARQQQAPRPRRMSKSQAPDIATRTHEDITNGQYECLICTNEVLPNSKIWGCKDCWSVLHLSCVKKWSKNEVSTLQQRAAENGELPPPRQWRCPGCNLPKQELPNNYTCWCAKEIEPRSLPGLPPHSCGQTCSKPRVGHCPHPCELVCHAGPCPPCGHNGPTLPCFCGKETSTRRCLDTNYDSGWGCGQVCDDALPCGEHNCQRTCHEGLCGSCEVLIDSRCFCGKVEKLIPCSEREDEQESHLKDQTWMGSFDCGEECRRPYDCGNPDHFCQSTCHVQDAQPAHCPYSPDVVTHCPCGKTLIDSLLEAPRENCSAPIPRCKEKCQKVLACGHLCQDLCHDGECNPCFQTSEINCRCGRTTSHTFCHQGLEEAPMCMRVDRTTLNCGRHECGEHCCPGEKKASERQAAKRKNRFAGTDNFEAEHICLKACGRPLKCGNHSCAELCHKGPCGTCLEAVFDEISCACGRTVLQPPQPCGTRPPECRFNCTRQSSCGHPQVPHQCHEDNEECPKCPFLMEKLCICGKKTVKNSPCWFSEVRCGLPCGKKLRCGIHFCQKTCHRAGQCEDATSPCTQPCGRKKTVCEHACMDQCHAPYPCKESTPCQAKTFITCECQHQKQPVKCLASKSSEGNSKKTLDCNDECLKIQRNAKLAAALNIDPLTHTDDHIPYSQQTLDMFKVMPKFCQQYEREFRVFAADEKEKRLRFKPMQAGQRAFLHSMAEDFGLDSESQDPEPHRHVSIFKTPRFVSAPMKTLSQCVKSKPAPLAAEPVTTNKSLVANAEPYNAFLLINPRFGLTIDELHTDIHPDFTTANFTDCEISFLPSGDIVVKPLLTTFAPPQRTEASLSSMKSAISQKVSTLGLAKSSTLCAVDASLNVLRREDESVASQGGWSQVAKGATRVRAPVRSDVGVRSSFTVLGVKKAGRMGEKGDKGKEKEKEVDDWEREVEGWA</sequence>
<dbReference type="OMA" id="CPHPCDS"/>
<dbReference type="STRING" id="1116229.S3CNU1"/>
<evidence type="ECO:0000256" key="8">
    <source>
        <dbReference type="ARBA" id="ARBA00023163"/>
    </source>
</evidence>
<proteinExistence type="inferred from homology"/>
<comment type="subcellular location">
    <subcellularLocation>
        <location evidence="1">Nucleus</location>
    </subcellularLocation>
</comment>
<comment type="similarity">
    <text evidence="2">Belongs to the NFX1 family.</text>
</comment>
<dbReference type="Proteomes" id="UP000016922">
    <property type="component" value="Unassembled WGS sequence"/>
</dbReference>
<keyword evidence="7" id="KW-0805">Transcription regulation</keyword>
<dbReference type="GO" id="GO:0000122">
    <property type="term" value="P:negative regulation of transcription by RNA polymerase II"/>
    <property type="evidence" value="ECO:0007669"/>
    <property type="project" value="TreeGrafter"/>
</dbReference>
<dbReference type="Pfam" id="PF01422">
    <property type="entry name" value="zf-NF-X1"/>
    <property type="match status" value="6"/>
</dbReference>
<accession>S3CNU1</accession>
<keyword evidence="6" id="KW-0862">Zinc</keyword>
<evidence type="ECO:0000256" key="4">
    <source>
        <dbReference type="ARBA" id="ARBA00022737"/>
    </source>
</evidence>
<dbReference type="PROSITE" id="PS51061">
    <property type="entry name" value="R3H"/>
    <property type="match status" value="1"/>
</dbReference>
<evidence type="ECO:0000313" key="12">
    <source>
        <dbReference type="EMBL" id="EPE28182.1"/>
    </source>
</evidence>
<dbReference type="GO" id="GO:0000981">
    <property type="term" value="F:DNA-binding transcription factor activity, RNA polymerase II-specific"/>
    <property type="evidence" value="ECO:0007669"/>
    <property type="project" value="TreeGrafter"/>
</dbReference>
<evidence type="ECO:0000313" key="13">
    <source>
        <dbReference type="Proteomes" id="UP000016922"/>
    </source>
</evidence>
<dbReference type="GO" id="GO:0005634">
    <property type="term" value="C:nucleus"/>
    <property type="evidence" value="ECO:0007669"/>
    <property type="project" value="UniProtKB-SubCell"/>
</dbReference>
<dbReference type="InterPro" id="IPR000967">
    <property type="entry name" value="Znf_NFX1"/>
</dbReference>
<dbReference type="Pfam" id="PF01424">
    <property type="entry name" value="R3H"/>
    <property type="match status" value="1"/>
</dbReference>
<keyword evidence="4" id="KW-0677">Repeat</keyword>
<dbReference type="SUPFAM" id="SSF82708">
    <property type="entry name" value="R3H domain"/>
    <property type="match status" value="1"/>
</dbReference>
<name>S3CNU1_GLAL2</name>
<dbReference type="SMART" id="SM00438">
    <property type="entry name" value="ZnF_NFX"/>
    <property type="match status" value="8"/>
</dbReference>
<dbReference type="AlphaFoldDB" id="S3CNU1"/>
<keyword evidence="5" id="KW-0863">Zinc-finger</keyword>
<dbReference type="PANTHER" id="PTHR12360">
    <property type="entry name" value="NUCLEAR TRANSCRIPTION FACTOR, X-BOX BINDING 1 NFX1"/>
    <property type="match status" value="1"/>
</dbReference>
<dbReference type="OrthoDB" id="6512771at2759"/>
<dbReference type="EMBL" id="KE145369">
    <property type="protein sequence ID" value="EPE28182.1"/>
    <property type="molecule type" value="Genomic_DNA"/>
</dbReference>
<dbReference type="InterPro" id="IPR034078">
    <property type="entry name" value="NFX1_fam"/>
</dbReference>
<evidence type="ECO:0000256" key="6">
    <source>
        <dbReference type="ARBA" id="ARBA00022833"/>
    </source>
</evidence>
<reference evidence="12 13" key="1">
    <citation type="journal article" date="2013" name="BMC Genomics">
        <title>Genomics-driven discovery of the pneumocandin biosynthetic gene cluster in the fungus Glarea lozoyensis.</title>
        <authorList>
            <person name="Chen L."/>
            <person name="Yue Q."/>
            <person name="Zhang X."/>
            <person name="Xiang M."/>
            <person name="Wang C."/>
            <person name="Li S."/>
            <person name="Che Y."/>
            <person name="Ortiz-Lopez F.J."/>
            <person name="Bills G.F."/>
            <person name="Liu X."/>
            <person name="An Z."/>
        </authorList>
    </citation>
    <scope>NUCLEOTIDE SEQUENCE [LARGE SCALE GENOMIC DNA]</scope>
    <source>
        <strain evidence="13">ATCC 20868 / MF5171</strain>
    </source>
</reference>
<dbReference type="CDD" id="cd16492">
    <property type="entry name" value="RING-CH-C4HC3_NFX1-like"/>
    <property type="match status" value="1"/>
</dbReference>